<feature type="region of interest" description="Leucine repeat II (LRII)" evidence="3">
    <location>
        <begin position="704"/>
        <end position="736"/>
    </location>
</feature>
<reference evidence="5" key="1">
    <citation type="submission" date="2013-08" db="EMBL/GenBank/DDBJ databases">
        <title>Oryza genome evolution.</title>
        <authorList>
            <person name="Wing R.A."/>
            <person name="Panaud O."/>
            <person name="Oliveira A.C."/>
        </authorList>
    </citation>
    <scope>NUCLEOTIDE SEQUENCE</scope>
</reference>
<sequence length="923" mass="101617">MPNLICLQLHAAITPIWLESPSCSIRQTVKVSTTTTNVPVINNPVYGHGPPPAHSSRPRRPLALVPRTFPTAQPLSVNPPASHLRGRGPGAGKVSTLRLRERIASVLIVGERLGPGQPAPLENTGPPPFPSPLGSLISPFVSLVSLPPQQMVMDAGVHDVCTMLPGSKRDAHLPLPIYPQIAAANGFATAEEFDPLLFLSPDAVCGGGGGDYLNIVSAQPISAASTNGASPPRDVSVSASAASSAAAQHDDSEAFSDIVLGYINRMLMAEDIDEKFEHYPVNADDLLAAEKPFLEILADQSPYSGGSSVESPDGSSAANSCNSLSPCNCSSSSDGLGAVPQTPVLEFPTAAFSQTPQLYGDLIPTGGMVESGGAWPYDPTEFYQLQTKPNQQALQFRRGFQEASKFLPDESKLVIDVDKLYSGDEGSRFLGEVRQEKKLVKVKTETSDVESAGHRGKKHFYGDDLDAEEGRCSKHSAQGIDTDHLVRDLMDKVLLCNGETCSKGVKELREALQHDVAKHSGGGHGKGSSHGKGRGKKQPKKEVVDLETLLIHCAQSVATDDRRSATELLKQIRQHAHANGDGDQRLAHCFANGLEARLAGTGSQIYKNYTITRLPCTDVLKAYQLYLAACPFKKISHYFANQTILNAVEKAKKVHIVDYGIYYGFQWPCLIQRLSNRPGGPPKLRITGIDTPQPGFRPAERTEETGRYLSDYAQTFNVPFEFQAIASRFEAVRMEDLHIEEDEVLIVNCMFKFKNLMDESVVAESPRNMALKTIRKMNPHVFIHGVVNGSYNAPFFVTRFREALFHYSAIFDMLETNIPKDNEQRLLIESALFSREAINVISCEGLERMERPETYKQWQVRNQRAGFKQLPLNQDMMKRAREKVRCYHKDFIIDEDNRWLLQGWKGRILFALSTWKPDNRSSS</sequence>
<evidence type="ECO:0000313" key="6">
    <source>
        <dbReference type="Proteomes" id="UP000026961"/>
    </source>
</evidence>
<evidence type="ECO:0000256" key="1">
    <source>
        <dbReference type="ARBA" id="ARBA00023015"/>
    </source>
</evidence>
<dbReference type="EnsemblPlants" id="OGLUM01G40820.1">
    <property type="protein sequence ID" value="OGLUM01G40820.1"/>
    <property type="gene ID" value="OGLUM01G40820"/>
</dbReference>
<feature type="compositionally biased region" description="Basic residues" evidence="4">
    <location>
        <begin position="527"/>
        <end position="539"/>
    </location>
</feature>
<feature type="compositionally biased region" description="Polar residues" evidence="4">
    <location>
        <begin position="302"/>
        <end position="314"/>
    </location>
</feature>
<reference evidence="5" key="3">
    <citation type="submission" date="2018-05" db="EMBL/GenBank/DDBJ databases">
        <title>OgluRS3 (Oryza glumaepatula Reference Sequence Version 3).</title>
        <authorList>
            <person name="Zhang J."/>
            <person name="Kudrna D."/>
            <person name="Lee S."/>
            <person name="Talag J."/>
            <person name="Welchert J."/>
            <person name="Wing R.A."/>
        </authorList>
    </citation>
    <scope>NUCLEOTIDE SEQUENCE [LARGE SCALE GENOMIC DNA]</scope>
</reference>
<dbReference type="Gramene" id="OGLUM01G40820.1">
    <property type="protein sequence ID" value="OGLUM01G40820.1"/>
    <property type="gene ID" value="OGLUM01G40820"/>
</dbReference>
<dbReference type="PROSITE" id="PS50985">
    <property type="entry name" value="GRAS"/>
    <property type="match status" value="1"/>
</dbReference>
<keyword evidence="1" id="KW-0805">Transcription regulation</keyword>
<dbReference type="eggNOG" id="ENOG502QSQ6">
    <property type="taxonomic scope" value="Eukaryota"/>
</dbReference>
<name>A0A0D9YH56_9ORYZ</name>
<feature type="region of interest" description="SAW" evidence="3">
    <location>
        <begin position="842"/>
        <end position="916"/>
    </location>
</feature>
<feature type="region of interest" description="Leucine repeat I (LRI)" evidence="3">
    <location>
        <begin position="544"/>
        <end position="604"/>
    </location>
</feature>
<comment type="caution">
    <text evidence="3">Lacks conserved residue(s) required for the propagation of feature annotation.</text>
</comment>
<dbReference type="Pfam" id="PF03514">
    <property type="entry name" value="GRAS"/>
    <property type="match status" value="1"/>
</dbReference>
<proteinExistence type="inferred from homology"/>
<dbReference type="Proteomes" id="UP000026961">
    <property type="component" value="Chromosome 1"/>
</dbReference>
<keyword evidence="2" id="KW-0804">Transcription</keyword>
<feature type="region of interest" description="VHIID" evidence="3">
    <location>
        <begin position="623"/>
        <end position="688"/>
    </location>
</feature>
<dbReference type="PANTHER" id="PTHR31636">
    <property type="entry name" value="OSJNBA0084A10.13 PROTEIN-RELATED"/>
    <property type="match status" value="1"/>
</dbReference>
<organism evidence="5">
    <name type="scientific">Oryza glumipatula</name>
    <dbReference type="NCBI Taxonomy" id="40148"/>
    <lineage>
        <taxon>Eukaryota</taxon>
        <taxon>Viridiplantae</taxon>
        <taxon>Streptophyta</taxon>
        <taxon>Embryophyta</taxon>
        <taxon>Tracheophyta</taxon>
        <taxon>Spermatophyta</taxon>
        <taxon>Magnoliopsida</taxon>
        <taxon>Liliopsida</taxon>
        <taxon>Poales</taxon>
        <taxon>Poaceae</taxon>
        <taxon>BOP clade</taxon>
        <taxon>Oryzoideae</taxon>
        <taxon>Oryzeae</taxon>
        <taxon>Oryzinae</taxon>
        <taxon>Oryza</taxon>
    </lineage>
</organism>
<evidence type="ECO:0000256" key="4">
    <source>
        <dbReference type="SAM" id="MobiDB-lite"/>
    </source>
</evidence>
<keyword evidence="6" id="KW-1185">Reference proteome</keyword>
<evidence type="ECO:0000313" key="5">
    <source>
        <dbReference type="EnsemblPlants" id="OGLUM01G40820.1"/>
    </source>
</evidence>
<evidence type="ECO:0000256" key="3">
    <source>
        <dbReference type="PROSITE-ProRule" id="PRU01191"/>
    </source>
</evidence>
<feature type="region of interest" description="Disordered" evidence="4">
    <location>
        <begin position="70"/>
        <end position="93"/>
    </location>
</feature>
<feature type="region of interest" description="Disordered" evidence="4">
    <location>
        <begin position="302"/>
        <end position="323"/>
    </location>
</feature>
<comment type="similarity">
    <text evidence="3">Belongs to the GRAS family.</text>
</comment>
<dbReference type="AlphaFoldDB" id="A0A0D9YH56"/>
<reference evidence="5" key="2">
    <citation type="submission" date="2015-04" db="UniProtKB">
        <authorList>
            <consortium name="EnsemblPlants"/>
        </authorList>
    </citation>
    <scope>IDENTIFICATION</scope>
</reference>
<feature type="region of interest" description="Disordered" evidence="4">
    <location>
        <begin position="516"/>
        <end position="539"/>
    </location>
</feature>
<dbReference type="STRING" id="40148.A0A0D9YH56"/>
<protein>
    <submittedName>
        <fullName evidence="5">Uncharacterized protein</fullName>
    </submittedName>
</protein>
<accession>A0A0D9YH56</accession>
<dbReference type="HOGENOM" id="CLU_011924_2_2_1"/>
<dbReference type="InterPro" id="IPR005202">
    <property type="entry name" value="TF_GRAS"/>
</dbReference>
<evidence type="ECO:0000256" key="2">
    <source>
        <dbReference type="ARBA" id="ARBA00023163"/>
    </source>
</evidence>
<feature type="short sequence motif" description="VHIID" evidence="3">
    <location>
        <begin position="654"/>
        <end position="658"/>
    </location>
</feature>